<dbReference type="Pfam" id="PF01618">
    <property type="entry name" value="MotA_ExbB"/>
    <property type="match status" value="1"/>
</dbReference>
<keyword evidence="9 12" id="KW-1133">Transmembrane helix</keyword>
<keyword evidence="5" id="KW-0145">Chemotaxis</keyword>
<evidence type="ECO:0000256" key="5">
    <source>
        <dbReference type="ARBA" id="ARBA00022500"/>
    </source>
</evidence>
<dbReference type="InterPro" id="IPR000540">
    <property type="entry name" value="Flag_MotA_CS"/>
</dbReference>
<dbReference type="PROSITE" id="PS01307">
    <property type="entry name" value="MOTA"/>
    <property type="match status" value="1"/>
</dbReference>
<evidence type="ECO:0000256" key="1">
    <source>
        <dbReference type="ARBA" id="ARBA00004651"/>
    </source>
</evidence>
<keyword evidence="8" id="KW-0375">Hydrogen ion transport</keyword>
<accession>A0ABV4TVZ0</accession>
<evidence type="ECO:0000256" key="7">
    <source>
        <dbReference type="ARBA" id="ARBA00022779"/>
    </source>
</evidence>
<evidence type="ECO:0000256" key="10">
    <source>
        <dbReference type="ARBA" id="ARBA00023065"/>
    </source>
</evidence>
<evidence type="ECO:0000256" key="2">
    <source>
        <dbReference type="ARBA" id="ARBA00008038"/>
    </source>
</evidence>
<keyword evidence="7" id="KW-0283">Flagellar rotation</keyword>
<dbReference type="InterPro" id="IPR002898">
    <property type="entry name" value="MotA_ExbB_proton_chnl"/>
</dbReference>
<evidence type="ECO:0000313" key="15">
    <source>
        <dbReference type="EMBL" id="MFA9461503.1"/>
    </source>
</evidence>
<keyword evidence="11 12" id="KW-0472">Membrane</keyword>
<evidence type="ECO:0000256" key="4">
    <source>
        <dbReference type="ARBA" id="ARBA00022475"/>
    </source>
</evidence>
<keyword evidence="16" id="KW-1185">Reference proteome</keyword>
<feature type="domain" description="Motility protein A N-terminal" evidence="14">
    <location>
        <begin position="6"/>
        <end position="90"/>
    </location>
</feature>
<evidence type="ECO:0000256" key="11">
    <source>
        <dbReference type="ARBA" id="ARBA00023136"/>
    </source>
</evidence>
<gene>
    <name evidence="15" type="ORF">ACERLL_11765</name>
</gene>
<feature type="transmembrane region" description="Helical" evidence="12">
    <location>
        <begin position="177"/>
        <end position="200"/>
    </location>
</feature>
<dbReference type="InterPro" id="IPR047055">
    <property type="entry name" value="MotA-like"/>
</dbReference>
<organism evidence="15 16">
    <name type="scientific">Thiohalorhabdus methylotrophus</name>
    <dbReference type="NCBI Taxonomy" id="3242694"/>
    <lineage>
        <taxon>Bacteria</taxon>
        <taxon>Pseudomonadati</taxon>
        <taxon>Pseudomonadota</taxon>
        <taxon>Gammaproteobacteria</taxon>
        <taxon>Thiohalorhabdales</taxon>
        <taxon>Thiohalorhabdaceae</taxon>
        <taxon>Thiohalorhabdus</taxon>
    </lineage>
</organism>
<evidence type="ECO:0000256" key="12">
    <source>
        <dbReference type="SAM" id="Phobius"/>
    </source>
</evidence>
<feature type="transmembrane region" description="Helical" evidence="12">
    <location>
        <begin position="33"/>
        <end position="52"/>
    </location>
</feature>
<reference evidence="15 16" key="1">
    <citation type="submission" date="2024-08" db="EMBL/GenBank/DDBJ databases">
        <title>Whole-genome sequencing of halo(alkali)philic microorganisms from hypersaline lakes.</title>
        <authorList>
            <person name="Sorokin D.Y."/>
            <person name="Merkel A.Y."/>
            <person name="Messina E."/>
            <person name="Yakimov M."/>
        </authorList>
    </citation>
    <scope>NUCLEOTIDE SEQUENCE [LARGE SCALE GENOMIC DNA]</scope>
    <source>
        <strain evidence="15 16">Cl-TMA</strain>
    </source>
</reference>
<keyword evidence="4" id="KW-1003">Cell membrane</keyword>
<feature type="transmembrane region" description="Helical" evidence="12">
    <location>
        <begin position="143"/>
        <end position="165"/>
    </location>
</feature>
<dbReference type="RefSeq" id="WP_373656290.1">
    <property type="nucleotide sequence ID" value="NZ_JBGUAW010000007.1"/>
</dbReference>
<keyword evidence="6 12" id="KW-0812">Transmembrane</keyword>
<evidence type="ECO:0000256" key="3">
    <source>
        <dbReference type="ARBA" id="ARBA00022448"/>
    </source>
</evidence>
<protein>
    <submittedName>
        <fullName evidence="15">Motility protein A</fullName>
    </submittedName>
</protein>
<comment type="caution">
    <text evidence="15">The sequence shown here is derived from an EMBL/GenBank/DDBJ whole genome shotgun (WGS) entry which is preliminary data.</text>
</comment>
<comment type="similarity">
    <text evidence="2">Belongs to the MotA family.</text>
</comment>
<evidence type="ECO:0000256" key="9">
    <source>
        <dbReference type="ARBA" id="ARBA00022989"/>
    </source>
</evidence>
<evidence type="ECO:0000313" key="16">
    <source>
        <dbReference type="Proteomes" id="UP001575181"/>
    </source>
</evidence>
<proteinExistence type="inferred from homology"/>
<dbReference type="EMBL" id="JBGUAW010000007">
    <property type="protein sequence ID" value="MFA9461503.1"/>
    <property type="molecule type" value="Genomic_DNA"/>
</dbReference>
<feature type="domain" description="MotA/TolQ/ExbB proton channel" evidence="13">
    <location>
        <begin position="100"/>
        <end position="218"/>
    </location>
</feature>
<keyword evidence="3" id="KW-0813">Transport</keyword>
<name>A0ABV4TVZ0_9GAMM</name>
<dbReference type="Proteomes" id="UP001575181">
    <property type="component" value="Unassembled WGS sequence"/>
</dbReference>
<keyword evidence="10" id="KW-0406">Ion transport</keyword>
<evidence type="ECO:0000259" key="14">
    <source>
        <dbReference type="Pfam" id="PF20560"/>
    </source>
</evidence>
<dbReference type="PANTHER" id="PTHR30433">
    <property type="entry name" value="CHEMOTAXIS PROTEIN MOTA"/>
    <property type="match status" value="1"/>
</dbReference>
<evidence type="ECO:0000259" key="13">
    <source>
        <dbReference type="Pfam" id="PF01618"/>
    </source>
</evidence>
<evidence type="ECO:0000256" key="6">
    <source>
        <dbReference type="ARBA" id="ARBA00022692"/>
    </source>
</evidence>
<dbReference type="InterPro" id="IPR046786">
    <property type="entry name" value="MotA_N"/>
</dbReference>
<sequence>MDIATLIGLVAAFGLVLLGILLGGTLGSFLNAPGALIVIGGTLGATLVSYPLQQVLNAGRVVKKTFFHQSENPKDVIAELLEYAQTVRKEGVLALEDRVESLENPFMQKGLQMAIDGQEPEVVEAILQNEVDKMEDRHETGAAIMDTMGSLSPAFGMIGTLIGLVQMLQSMEDPSTIGPAMAVALLTTFYGALMANAIFIPMAGKLRARSEEETLNYQIIITGVRNIVAGENPRILEQKLLAFLAPKEREPQFD</sequence>
<dbReference type="Pfam" id="PF20560">
    <property type="entry name" value="MotA_N"/>
    <property type="match status" value="1"/>
</dbReference>
<dbReference type="PANTHER" id="PTHR30433:SF2">
    <property type="entry name" value="MOTILITY PROTEIN A"/>
    <property type="match status" value="1"/>
</dbReference>
<evidence type="ECO:0000256" key="8">
    <source>
        <dbReference type="ARBA" id="ARBA00022781"/>
    </source>
</evidence>
<comment type="subcellular location">
    <subcellularLocation>
        <location evidence="1">Cell membrane</location>
        <topology evidence="1">Multi-pass membrane protein</topology>
    </subcellularLocation>
</comment>